<keyword evidence="3" id="KW-1185">Reference proteome</keyword>
<accession>A0A947DDB1</accession>
<dbReference type="Proteomes" id="UP000717364">
    <property type="component" value="Unassembled WGS sequence"/>
</dbReference>
<gene>
    <name evidence="2" type="ORF">IXB50_05655</name>
</gene>
<protein>
    <submittedName>
        <fullName evidence="2">VWA containing CoxE family protein</fullName>
    </submittedName>
</protein>
<name>A0A947DDB1_9CYAN</name>
<feature type="region of interest" description="Disordered" evidence="1">
    <location>
        <begin position="88"/>
        <end position="138"/>
    </location>
</feature>
<proteinExistence type="predicted"/>
<dbReference type="EMBL" id="JADOES010000007">
    <property type="protein sequence ID" value="MBT9314903.1"/>
    <property type="molecule type" value="Genomic_DNA"/>
</dbReference>
<sequence>MTRDDLPELIFDTFGRLRQSGFNLGVDELLAGLALVSDAASPLAPLSEETPDIEGLKQALVLIWCSSQSDRVQFDPLWQKGLEEMATSSSSVRFEDDDSEPAPAAPVEPLPSSVPRQDPPQSVTQKEESAAIDTAAQPVRAPFTLTESAQSVDLQGYLPVSRRSMSYGWRYLRRTVAEGPADILDVAATVQRSAQQGFYLEPVMRRRGYNRAQLVLFIDQNGSMMPLHSLTREVVDTALYESGLPAEQVTVCYFQNVPADYVYTDAFMTKPLDLATVLATCDANTSVLVVSDCGASRGYRRLERIRATTRFLRQLRQRTQLCAWLNPVPVERWPGSSAEIVANLVRMFQMDDDGLSNAIDVIRGLQPQVL</sequence>
<evidence type="ECO:0000313" key="3">
    <source>
        <dbReference type="Proteomes" id="UP000717364"/>
    </source>
</evidence>
<evidence type="ECO:0000256" key="1">
    <source>
        <dbReference type="SAM" id="MobiDB-lite"/>
    </source>
</evidence>
<comment type="caution">
    <text evidence="2">The sequence shown here is derived from an EMBL/GenBank/DDBJ whole genome shotgun (WGS) entry which is preliminary data.</text>
</comment>
<reference evidence="2" key="2">
    <citation type="journal article" date="2021" name="Mar. Drugs">
        <title>Genome Reduction and Secondary Metabolism of the Marine Sponge-Associated Cyanobacterium Leptothoe.</title>
        <authorList>
            <person name="Konstantinou D."/>
            <person name="Popin R.V."/>
            <person name="Fewer D.P."/>
            <person name="Sivonen K."/>
            <person name="Gkelis S."/>
        </authorList>
    </citation>
    <scope>NUCLEOTIDE SEQUENCE</scope>
    <source>
        <strain evidence="2">TAU-MAC 1115</strain>
    </source>
</reference>
<dbReference type="AlphaFoldDB" id="A0A947DDB1"/>
<evidence type="ECO:0000313" key="2">
    <source>
        <dbReference type="EMBL" id="MBT9314903.1"/>
    </source>
</evidence>
<organism evidence="2 3">
    <name type="scientific">Leptothoe spongobia TAU-MAC 1115</name>
    <dbReference type="NCBI Taxonomy" id="1967444"/>
    <lineage>
        <taxon>Bacteria</taxon>
        <taxon>Bacillati</taxon>
        <taxon>Cyanobacteriota</taxon>
        <taxon>Cyanophyceae</taxon>
        <taxon>Nodosilineales</taxon>
        <taxon>Cymatolegaceae</taxon>
        <taxon>Leptothoe</taxon>
        <taxon>Leptothoe spongobia</taxon>
    </lineage>
</organism>
<reference evidence="2" key="1">
    <citation type="submission" date="2020-11" db="EMBL/GenBank/DDBJ databases">
        <authorList>
            <person name="Konstantinou D."/>
            <person name="Gkelis S."/>
            <person name="Popin R."/>
            <person name="Fewer D."/>
            <person name="Sivonen K."/>
        </authorList>
    </citation>
    <scope>NUCLEOTIDE SEQUENCE</scope>
    <source>
        <strain evidence="2">TAU-MAC 1115</strain>
    </source>
</reference>